<protein>
    <submittedName>
        <fullName evidence="8">15919_t:CDS:1</fullName>
    </submittedName>
</protein>
<feature type="domain" description="G-protein coupled receptors family 1 profile" evidence="7">
    <location>
        <begin position="55"/>
        <end position="325"/>
    </location>
</feature>
<comment type="subcellular location">
    <subcellularLocation>
        <location evidence="1">Membrane</location>
        <topology evidence="1">Multi-pass membrane protein</topology>
    </subcellularLocation>
</comment>
<comment type="caution">
    <text evidence="8">The sequence shown here is derived from an EMBL/GenBank/DDBJ whole genome shotgun (WGS) entry which is preliminary data.</text>
</comment>
<evidence type="ECO:0000256" key="6">
    <source>
        <dbReference type="SAM" id="SignalP"/>
    </source>
</evidence>
<feature type="transmembrane region" description="Helical" evidence="5">
    <location>
        <begin position="276"/>
        <end position="293"/>
    </location>
</feature>
<evidence type="ECO:0000259" key="7">
    <source>
        <dbReference type="PROSITE" id="PS50262"/>
    </source>
</evidence>
<dbReference type="PROSITE" id="PS50262">
    <property type="entry name" value="G_PROTEIN_RECEP_F1_2"/>
    <property type="match status" value="1"/>
</dbReference>
<dbReference type="InterPro" id="IPR000276">
    <property type="entry name" value="GPCR_Rhodpsn"/>
</dbReference>
<dbReference type="GO" id="GO:0007189">
    <property type="term" value="P:adenylate cyclase-activating G protein-coupled receptor signaling pathway"/>
    <property type="evidence" value="ECO:0007669"/>
    <property type="project" value="TreeGrafter"/>
</dbReference>
<dbReference type="EMBL" id="CAJVPV010000049">
    <property type="protein sequence ID" value="CAG8440130.1"/>
    <property type="molecule type" value="Genomic_DNA"/>
</dbReference>
<feature type="signal peptide" evidence="6">
    <location>
        <begin position="1"/>
        <end position="26"/>
    </location>
</feature>
<proteinExistence type="predicted"/>
<evidence type="ECO:0000256" key="1">
    <source>
        <dbReference type="ARBA" id="ARBA00004141"/>
    </source>
</evidence>
<keyword evidence="9" id="KW-1185">Reference proteome</keyword>
<dbReference type="GO" id="GO:0004930">
    <property type="term" value="F:G protein-coupled receptor activity"/>
    <property type="evidence" value="ECO:0007669"/>
    <property type="project" value="InterPro"/>
</dbReference>
<evidence type="ECO:0000256" key="5">
    <source>
        <dbReference type="SAM" id="Phobius"/>
    </source>
</evidence>
<dbReference type="AlphaFoldDB" id="A0A9N8V348"/>
<dbReference type="SUPFAM" id="SSF81321">
    <property type="entry name" value="Family A G protein-coupled receptor-like"/>
    <property type="match status" value="1"/>
</dbReference>
<dbReference type="PANTHER" id="PTHR23112:SF0">
    <property type="entry name" value="TRANSMEMBRANE PROTEIN 116"/>
    <property type="match status" value="1"/>
</dbReference>
<keyword evidence="4 5" id="KW-0472">Membrane</keyword>
<feature type="chain" id="PRO_5040376325" evidence="6">
    <location>
        <begin position="27"/>
        <end position="392"/>
    </location>
</feature>
<dbReference type="PANTHER" id="PTHR23112">
    <property type="entry name" value="G PROTEIN-COUPLED RECEPTOR 157-RELATED"/>
    <property type="match status" value="1"/>
</dbReference>
<reference evidence="8" key="1">
    <citation type="submission" date="2021-06" db="EMBL/GenBank/DDBJ databases">
        <authorList>
            <person name="Kallberg Y."/>
            <person name="Tangrot J."/>
            <person name="Rosling A."/>
        </authorList>
    </citation>
    <scope>NUCLEOTIDE SEQUENCE</scope>
    <source>
        <strain evidence="8">CL551</strain>
    </source>
</reference>
<keyword evidence="3 5" id="KW-1133">Transmembrane helix</keyword>
<keyword evidence="6" id="KW-0732">Signal</keyword>
<feature type="transmembrane region" description="Helical" evidence="5">
    <location>
        <begin position="119"/>
        <end position="145"/>
    </location>
</feature>
<evidence type="ECO:0000313" key="8">
    <source>
        <dbReference type="EMBL" id="CAG8440130.1"/>
    </source>
</evidence>
<gene>
    <name evidence="8" type="ORF">AMORRO_LOCUS214</name>
</gene>
<dbReference type="InterPro" id="IPR017452">
    <property type="entry name" value="GPCR_Rhodpsn_7TM"/>
</dbReference>
<keyword evidence="2 5" id="KW-0812">Transmembrane</keyword>
<dbReference type="GO" id="GO:0005886">
    <property type="term" value="C:plasma membrane"/>
    <property type="evidence" value="ECO:0007669"/>
    <property type="project" value="TreeGrafter"/>
</dbReference>
<feature type="transmembrane region" description="Helical" evidence="5">
    <location>
        <begin position="194"/>
        <end position="216"/>
    </location>
</feature>
<feature type="transmembrane region" description="Helical" evidence="5">
    <location>
        <begin position="85"/>
        <end position="107"/>
    </location>
</feature>
<dbReference type="Proteomes" id="UP000789342">
    <property type="component" value="Unassembled WGS sequence"/>
</dbReference>
<dbReference type="OrthoDB" id="2376869at2759"/>
<feature type="transmembrane region" description="Helical" evidence="5">
    <location>
        <begin position="157"/>
        <end position="174"/>
    </location>
</feature>
<evidence type="ECO:0000313" key="9">
    <source>
        <dbReference type="Proteomes" id="UP000789342"/>
    </source>
</evidence>
<feature type="transmembrane region" description="Helical" evidence="5">
    <location>
        <begin position="305"/>
        <end position="327"/>
    </location>
</feature>
<organism evidence="8 9">
    <name type="scientific">Acaulospora morrowiae</name>
    <dbReference type="NCBI Taxonomy" id="94023"/>
    <lineage>
        <taxon>Eukaryota</taxon>
        <taxon>Fungi</taxon>
        <taxon>Fungi incertae sedis</taxon>
        <taxon>Mucoromycota</taxon>
        <taxon>Glomeromycotina</taxon>
        <taxon>Glomeromycetes</taxon>
        <taxon>Diversisporales</taxon>
        <taxon>Acaulosporaceae</taxon>
        <taxon>Acaulospora</taxon>
    </lineage>
</organism>
<evidence type="ECO:0000256" key="2">
    <source>
        <dbReference type="ARBA" id="ARBA00022692"/>
    </source>
</evidence>
<evidence type="ECO:0000256" key="3">
    <source>
        <dbReference type="ARBA" id="ARBA00022989"/>
    </source>
</evidence>
<sequence length="392" mass="44035">MARSLSLIKLVLSIIVFLSLIESVFPAGYYDDVPDRDAVGFVMVFTTAFVFMSFSLVGIIFVFVRIYIKWRDTQKTLSIALRVPLYLGVLNAILWVGELVNFMHPVIYHTNWPDQTCKVMAGISIAFTLLERFMTASIAVVTYLRVCRRIYWNYGKYDWKLWFVSGAIALLFTIMGSSKFGPTYYWCGAARGEIYVVIVGLGVSVVVLLVVVFCYFKTIMAIRDVVKQASTVNATPKNGNSSDSHLNGIKGSRDRRQSAMAHSTSDDIQAKVTKKVMGYILVFILQWFPIFPYDIYEILDKDAAWVYALVAISFNFGGIGNAICYVMNEGWGIHGNNSSMIEGNEDHTSNTSASSNVERFNSHENDDDLINPIPLQERSVVLEVKNDNLAIV</sequence>
<evidence type="ECO:0000256" key="4">
    <source>
        <dbReference type="ARBA" id="ARBA00023136"/>
    </source>
</evidence>
<feature type="transmembrane region" description="Helical" evidence="5">
    <location>
        <begin position="42"/>
        <end position="64"/>
    </location>
</feature>
<dbReference type="Gene3D" id="1.20.1070.10">
    <property type="entry name" value="Rhodopsin 7-helix transmembrane proteins"/>
    <property type="match status" value="1"/>
</dbReference>
<accession>A0A9N8V348</accession>
<dbReference type="Pfam" id="PF00001">
    <property type="entry name" value="7tm_1"/>
    <property type="match status" value="1"/>
</dbReference>
<name>A0A9N8V348_9GLOM</name>